<dbReference type="STRING" id="94130.A0A2Z6QLP5"/>
<dbReference type="Pfam" id="PF01936">
    <property type="entry name" value="NYN"/>
    <property type="match status" value="1"/>
</dbReference>
<dbReference type="Proteomes" id="UP000247702">
    <property type="component" value="Unassembled WGS sequence"/>
</dbReference>
<name>A0A2Z6QLP5_9GLOM</name>
<evidence type="ECO:0000259" key="1">
    <source>
        <dbReference type="Pfam" id="PF01936"/>
    </source>
</evidence>
<organism evidence="2 3">
    <name type="scientific">Rhizophagus clarus</name>
    <dbReference type="NCBI Taxonomy" id="94130"/>
    <lineage>
        <taxon>Eukaryota</taxon>
        <taxon>Fungi</taxon>
        <taxon>Fungi incertae sedis</taxon>
        <taxon>Mucoromycota</taxon>
        <taxon>Glomeromycotina</taxon>
        <taxon>Glomeromycetes</taxon>
        <taxon>Glomerales</taxon>
        <taxon>Glomeraceae</taxon>
        <taxon>Rhizophagus</taxon>
    </lineage>
</organism>
<dbReference type="Gene3D" id="3.40.50.1010">
    <property type="entry name" value="5'-nuclease"/>
    <property type="match status" value="1"/>
</dbReference>
<gene>
    <name evidence="2" type="ORF">RclHR1_16330004</name>
</gene>
<accession>A0A2Z6QLP5</accession>
<sequence length="419" mass="48372">MDSTHASSLTFTRTSPSTSSADLLALSQEISRLSTIFNEQEFTQKNKAELRKFFTVEVTQRKDILDLISTLTNDREKLNYLKEFLTGIFLKLLFIFANNTEYLLILVLFFPASYPQTRPKNTFTLSYIIQLLESLVVAKSPDNSVSIFIDNSNLFIEGAKIVGQLENVPDVYSNSRSDIEFYVDHGLLVTTVLRGRKLRNAFIIGSIPSENDTLWARARDHGCEVTTYERNASNKEKKADVKLVCYAMRTLFTKTGSTILIIAGDGDYCPLVEEAKKENWKVETWFWDGSNLPLFPTGMNAGLKNISSYVSLDDYYKSFTYITGPDFTNNKSILEIHGNVIKSWPFRNKRLMVCFCELNLFGRWYWVDDTTAYLYFESKRQLDSARSWFRRNYPGMLLYDFKQKQMGRRNSFGIQKEKL</sequence>
<dbReference type="GO" id="GO:0004540">
    <property type="term" value="F:RNA nuclease activity"/>
    <property type="evidence" value="ECO:0007669"/>
    <property type="project" value="InterPro"/>
</dbReference>
<proteinExistence type="predicted"/>
<reference evidence="2 3" key="1">
    <citation type="submission" date="2017-11" db="EMBL/GenBank/DDBJ databases">
        <title>The genome of Rhizophagus clarus HR1 reveals common genetic basis of auxotrophy among arbuscular mycorrhizal fungi.</title>
        <authorList>
            <person name="Kobayashi Y."/>
        </authorList>
    </citation>
    <scope>NUCLEOTIDE SEQUENCE [LARGE SCALE GENOMIC DNA]</scope>
    <source>
        <strain evidence="2 3">HR1</strain>
    </source>
</reference>
<protein>
    <recommendedName>
        <fullName evidence="1">NYN domain-containing protein</fullName>
    </recommendedName>
</protein>
<evidence type="ECO:0000313" key="2">
    <source>
        <dbReference type="EMBL" id="GBB89602.1"/>
    </source>
</evidence>
<comment type="caution">
    <text evidence="2">The sequence shown here is derived from an EMBL/GenBank/DDBJ whole genome shotgun (WGS) entry which is preliminary data.</text>
</comment>
<feature type="domain" description="NYN" evidence="1">
    <location>
        <begin position="145"/>
        <end position="286"/>
    </location>
</feature>
<dbReference type="InterPro" id="IPR021139">
    <property type="entry name" value="NYN"/>
</dbReference>
<evidence type="ECO:0000313" key="3">
    <source>
        <dbReference type="Proteomes" id="UP000247702"/>
    </source>
</evidence>
<keyword evidence="3" id="KW-1185">Reference proteome</keyword>
<dbReference type="EMBL" id="BEXD01000706">
    <property type="protein sequence ID" value="GBB89602.1"/>
    <property type="molecule type" value="Genomic_DNA"/>
</dbReference>
<dbReference type="AlphaFoldDB" id="A0A2Z6QLP5"/>